<evidence type="ECO:0000313" key="2">
    <source>
        <dbReference type="EMBL" id="ELQ42791.1"/>
    </source>
</evidence>
<gene>
    <name evidence="2" type="ORF">OOU_Y34scaffold00194g104</name>
</gene>
<dbReference type="AlphaFoldDB" id="A0AA97P6C6"/>
<feature type="region of interest" description="Disordered" evidence="1">
    <location>
        <begin position="1"/>
        <end position="40"/>
    </location>
</feature>
<accession>A0AA97P6C6</accession>
<organism evidence="2">
    <name type="scientific">Pyricularia oryzae (strain Y34)</name>
    <name type="common">Rice blast fungus</name>
    <name type="synonym">Magnaporthe oryzae</name>
    <dbReference type="NCBI Taxonomy" id="1143189"/>
    <lineage>
        <taxon>Eukaryota</taxon>
        <taxon>Fungi</taxon>
        <taxon>Dikarya</taxon>
        <taxon>Ascomycota</taxon>
        <taxon>Pezizomycotina</taxon>
        <taxon>Sordariomycetes</taxon>
        <taxon>Sordariomycetidae</taxon>
        <taxon>Magnaporthales</taxon>
        <taxon>Pyriculariaceae</taxon>
        <taxon>Pyricularia</taxon>
    </lineage>
</organism>
<dbReference type="EMBL" id="JH793704">
    <property type="protein sequence ID" value="ELQ42791.1"/>
    <property type="molecule type" value="Genomic_DNA"/>
</dbReference>
<sequence length="40" mass="4172">MAQGYHICASPAGGEPVNHGKDDKPPPMKPAQPRDPTFGA</sequence>
<proteinExistence type="predicted"/>
<evidence type="ECO:0000256" key="1">
    <source>
        <dbReference type="SAM" id="MobiDB-lite"/>
    </source>
</evidence>
<protein>
    <submittedName>
        <fullName evidence="2">Uncharacterized protein</fullName>
    </submittedName>
</protein>
<reference evidence="2" key="1">
    <citation type="journal article" date="2012" name="PLoS Genet.">
        <title>Comparative analysis of the genomes of two field isolates of the rice blast fungus Magnaporthe oryzae.</title>
        <authorList>
            <person name="Xue M."/>
            <person name="Yang J."/>
            <person name="Li Z."/>
            <person name="Hu S."/>
            <person name="Yao N."/>
            <person name="Dean R.A."/>
            <person name="Zhao W."/>
            <person name="Shen M."/>
            <person name="Zhang H."/>
            <person name="Li C."/>
            <person name="Liu L."/>
            <person name="Cao L."/>
            <person name="Xu X."/>
            <person name="Xing Y."/>
            <person name="Hsiang T."/>
            <person name="Zhang Z."/>
            <person name="Xu J.R."/>
            <person name="Peng Y.L."/>
        </authorList>
    </citation>
    <scope>NUCLEOTIDE SEQUENCE</scope>
    <source>
        <strain evidence="2">Y34</strain>
    </source>
</reference>
<dbReference type="Proteomes" id="UP000011086">
    <property type="component" value="Unassembled WGS sequence"/>
</dbReference>
<name>A0AA97P6C6_PYRO3</name>